<dbReference type="Pfam" id="PF23981">
    <property type="entry name" value="DUF7305"/>
    <property type="match status" value="1"/>
</dbReference>
<proteinExistence type="predicted"/>
<gene>
    <name evidence="2" type="ORF">ACFSBT_04365</name>
</gene>
<protein>
    <submittedName>
        <fullName evidence="2">Collagen-binding domain-containing protein</fullName>
    </submittedName>
</protein>
<keyword evidence="2" id="KW-0176">Collagen</keyword>
<reference evidence="2 3" key="1">
    <citation type="journal article" date="2019" name="Int. J. Syst. Evol. Microbiol.">
        <title>The Global Catalogue of Microorganisms (GCM) 10K type strain sequencing project: providing services to taxonomists for standard genome sequencing and annotation.</title>
        <authorList>
            <consortium name="The Broad Institute Genomics Platform"/>
            <consortium name="The Broad Institute Genome Sequencing Center for Infectious Disease"/>
            <person name="Wu L."/>
            <person name="Ma J."/>
        </authorList>
    </citation>
    <scope>NUCLEOTIDE SEQUENCE [LARGE SCALE GENOMIC DNA]</scope>
    <source>
        <strain evidence="2 3">CGMCC 1.12563</strain>
    </source>
</reference>
<organism evidence="2 3">
    <name type="scientific">Halomarina rubra</name>
    <dbReference type="NCBI Taxonomy" id="2071873"/>
    <lineage>
        <taxon>Archaea</taxon>
        <taxon>Methanobacteriati</taxon>
        <taxon>Methanobacteriota</taxon>
        <taxon>Stenosarchaea group</taxon>
        <taxon>Halobacteria</taxon>
        <taxon>Halobacteriales</taxon>
        <taxon>Natronomonadaceae</taxon>
        <taxon>Halomarina</taxon>
    </lineage>
</organism>
<evidence type="ECO:0000259" key="1">
    <source>
        <dbReference type="Pfam" id="PF23981"/>
    </source>
</evidence>
<dbReference type="EMBL" id="JBHUDC010000002">
    <property type="protein sequence ID" value="MFD1512513.1"/>
    <property type="molecule type" value="Genomic_DNA"/>
</dbReference>
<keyword evidence="3" id="KW-1185">Reference proteome</keyword>
<dbReference type="RefSeq" id="WP_379819574.1">
    <property type="nucleotide sequence ID" value="NZ_JALXFV010000002.1"/>
</dbReference>
<evidence type="ECO:0000313" key="2">
    <source>
        <dbReference type="EMBL" id="MFD1512513.1"/>
    </source>
</evidence>
<dbReference type="AlphaFoldDB" id="A0ABD6ARM7"/>
<feature type="non-terminal residue" evidence="2">
    <location>
        <position position="1"/>
    </location>
</feature>
<name>A0ABD6ARM7_9EURY</name>
<dbReference type="InterPro" id="IPR055729">
    <property type="entry name" value="DUF7305"/>
</dbReference>
<dbReference type="Proteomes" id="UP001597187">
    <property type="component" value="Unassembled WGS sequence"/>
</dbReference>
<evidence type="ECO:0000313" key="3">
    <source>
        <dbReference type="Proteomes" id="UP001597187"/>
    </source>
</evidence>
<sequence length="298" mass="31024">GDLTFHGDAINGPVTVAGDVYTKGGVDIYGDIIAGGGLDWQGNTLDGEVYLGDGFSAKKSNTPPSNVHPHYSSLDLSAVSEAADLVPPELTPIDPTITARIDAYSDSNDNAGTDAVDLANGQCTTANPCTITAGTYYFDKLDLHNTPVTFDTRDGPIRIATAGDVTSNGGNTDIDVIGSNRVHIYTGGDVTIKTTWDSEGSRGDQIWIYGSSSSTVDIKGTAEFYGVIYAPGNQDIQVAGSSNVYGALVGSVSKVAGNSAVHYDFVLKNQDPDLVGGGGVPLTYLHISHNEITVENAD</sequence>
<accession>A0ABD6ARM7</accession>
<feature type="domain" description="DUF7305" evidence="1">
    <location>
        <begin position="89"/>
        <end position="269"/>
    </location>
</feature>
<comment type="caution">
    <text evidence="2">The sequence shown here is derived from an EMBL/GenBank/DDBJ whole genome shotgun (WGS) entry which is preliminary data.</text>
</comment>